<dbReference type="PANTHER" id="PTHR22306">
    <property type="entry name" value="CHROMOSOME 7 OPEN READING FRAME 50"/>
    <property type="match status" value="1"/>
</dbReference>
<name>A0AAD8D7X5_ACIOX</name>
<reference evidence="3" key="1">
    <citation type="submission" date="2022-02" db="EMBL/GenBank/DDBJ databases">
        <title>Atlantic sturgeon de novo genome assembly.</title>
        <authorList>
            <person name="Stock M."/>
            <person name="Klopp C."/>
            <person name="Guiguen Y."/>
            <person name="Cabau C."/>
            <person name="Parinello H."/>
            <person name="Santidrian Yebra-Pimentel E."/>
            <person name="Kuhl H."/>
            <person name="Dirks R.P."/>
            <person name="Guessner J."/>
            <person name="Wuertz S."/>
            <person name="Du K."/>
            <person name="Schartl M."/>
        </authorList>
    </citation>
    <scope>NUCLEOTIDE SEQUENCE</scope>
    <source>
        <strain evidence="3">STURGEONOMICS-FGT-2020</strain>
        <tissue evidence="3">Whole blood</tissue>
    </source>
</reference>
<feature type="compositionally biased region" description="Basic and acidic residues" evidence="1">
    <location>
        <begin position="81"/>
        <end position="103"/>
    </location>
</feature>
<feature type="compositionally biased region" description="Basic and acidic residues" evidence="1">
    <location>
        <begin position="7"/>
        <end position="17"/>
    </location>
</feature>
<proteinExistence type="predicted"/>
<dbReference type="Pfam" id="PF10180">
    <property type="entry name" value="WKF"/>
    <property type="match status" value="1"/>
</dbReference>
<dbReference type="AlphaFoldDB" id="A0AAD8D7X5"/>
<evidence type="ECO:0000259" key="2">
    <source>
        <dbReference type="Pfam" id="PF10180"/>
    </source>
</evidence>
<feature type="compositionally biased region" description="Acidic residues" evidence="1">
    <location>
        <begin position="58"/>
        <end position="80"/>
    </location>
</feature>
<feature type="compositionally biased region" description="Basic and acidic residues" evidence="1">
    <location>
        <begin position="27"/>
        <end position="47"/>
    </location>
</feature>
<dbReference type="PANTHER" id="PTHR22306:SF2">
    <property type="entry name" value="CHROMOSOME 7 OPEN READING FRAME 50"/>
    <property type="match status" value="1"/>
</dbReference>
<organism evidence="3 4">
    <name type="scientific">Acipenser oxyrinchus oxyrinchus</name>
    <dbReference type="NCBI Taxonomy" id="40147"/>
    <lineage>
        <taxon>Eukaryota</taxon>
        <taxon>Metazoa</taxon>
        <taxon>Chordata</taxon>
        <taxon>Craniata</taxon>
        <taxon>Vertebrata</taxon>
        <taxon>Euteleostomi</taxon>
        <taxon>Actinopterygii</taxon>
        <taxon>Chondrostei</taxon>
        <taxon>Acipenseriformes</taxon>
        <taxon>Acipenseridae</taxon>
        <taxon>Acipenser</taxon>
    </lineage>
</organism>
<accession>A0AAD8D7X5</accession>
<dbReference type="EMBL" id="JAGXEW010000013">
    <property type="protein sequence ID" value="KAK1164999.1"/>
    <property type="molecule type" value="Genomic_DNA"/>
</dbReference>
<gene>
    <name evidence="3" type="ORF">AOXY_G15452</name>
</gene>
<dbReference type="InterPro" id="IPR019327">
    <property type="entry name" value="WKF"/>
</dbReference>
<feature type="region of interest" description="Disordered" evidence="1">
    <location>
        <begin position="1"/>
        <end position="120"/>
    </location>
</feature>
<feature type="domain" description="WKF" evidence="2">
    <location>
        <begin position="126"/>
        <end position="188"/>
    </location>
</feature>
<evidence type="ECO:0000256" key="1">
    <source>
        <dbReference type="SAM" id="MobiDB-lite"/>
    </source>
</evidence>
<comment type="caution">
    <text evidence="3">The sequence shown here is derived from an EMBL/GenBank/DDBJ whole genome shotgun (WGS) entry which is preliminary data.</text>
</comment>
<keyword evidence="4" id="KW-1185">Reference proteome</keyword>
<evidence type="ECO:0000313" key="3">
    <source>
        <dbReference type="EMBL" id="KAK1164999.1"/>
    </source>
</evidence>
<protein>
    <recommendedName>
        <fullName evidence="2">WKF domain-containing protein</fullName>
    </recommendedName>
</protein>
<dbReference type="Proteomes" id="UP001230051">
    <property type="component" value="Unassembled WGS sequence"/>
</dbReference>
<sequence>MTKSKITKPESESVEIKSKKKQKTKKRVAEEMEQKPCETKEEGEPERRKKKKKSKVEEPEEVLSEVQGEEEEDEDEEGLTPEERRILERKIKKERKKEEKQQMKEAGVSAQETEPVKPSGAEMAQDYLTCWSKNRNDWRFKKTRQTWLLQHMFDSEKVPDELFDVLLEYLDGLKGGARKTTVKAAESVIRDCEDSEDSAAVVKAGRAREVIQLLS</sequence>
<evidence type="ECO:0000313" key="4">
    <source>
        <dbReference type="Proteomes" id="UP001230051"/>
    </source>
</evidence>